<reference evidence="2" key="1">
    <citation type="journal article" date="2019" name="Int. J. Syst. Evol. Microbiol.">
        <title>The Global Catalogue of Microorganisms (GCM) 10K type strain sequencing project: providing services to taxonomists for standard genome sequencing and annotation.</title>
        <authorList>
            <consortium name="The Broad Institute Genomics Platform"/>
            <consortium name="The Broad Institute Genome Sequencing Center for Infectious Disease"/>
            <person name="Wu L."/>
            <person name="Ma J."/>
        </authorList>
    </citation>
    <scope>NUCLEOTIDE SEQUENCE [LARGE SCALE GENOMIC DNA]</scope>
    <source>
        <strain evidence="2">KCTC 23984</strain>
    </source>
</reference>
<comment type="caution">
    <text evidence="1">The sequence shown here is derived from an EMBL/GenBank/DDBJ whole genome shotgun (WGS) entry which is preliminary data.</text>
</comment>
<dbReference type="EMBL" id="JBHUOX010000002">
    <property type="protein sequence ID" value="MFD2999593.1"/>
    <property type="molecule type" value="Genomic_DNA"/>
</dbReference>
<dbReference type="RefSeq" id="WP_377481520.1">
    <property type="nucleotide sequence ID" value="NZ_JBHUOX010000002.1"/>
</dbReference>
<protein>
    <submittedName>
        <fullName evidence="1">Uncharacterized protein</fullName>
    </submittedName>
</protein>
<accession>A0ABW6BR67</accession>
<sequence>MESTEIEIIPTDSSGELGDLNADVFYKGIKCEIRIVSDKDALRVNAYKSFKTDLIECLNYIEEYEHQSSKIIKTALFKSLVITYGRCFAESKERGGIKLEPNHIFKRSENVNHKVSHNYIIKLRNDHIAHHSDMDAEKSKLFFVIPPTICPDKTPVVLTTSGKINIDDISELTTHRIKETINFVLEHVTKQVDRFLEKLKRSQFDSL</sequence>
<name>A0ABW6BR67_9BACT</name>
<gene>
    <name evidence="1" type="ORF">ACFS7Z_04410</name>
</gene>
<proteinExistence type="predicted"/>
<evidence type="ECO:0000313" key="2">
    <source>
        <dbReference type="Proteomes" id="UP001597641"/>
    </source>
</evidence>
<dbReference type="Proteomes" id="UP001597641">
    <property type="component" value="Unassembled WGS sequence"/>
</dbReference>
<organism evidence="1 2">
    <name type="scientific">Pontibacter toksunensis</name>
    <dbReference type="NCBI Taxonomy" id="1332631"/>
    <lineage>
        <taxon>Bacteria</taxon>
        <taxon>Pseudomonadati</taxon>
        <taxon>Bacteroidota</taxon>
        <taxon>Cytophagia</taxon>
        <taxon>Cytophagales</taxon>
        <taxon>Hymenobacteraceae</taxon>
        <taxon>Pontibacter</taxon>
    </lineage>
</organism>
<evidence type="ECO:0000313" key="1">
    <source>
        <dbReference type="EMBL" id="MFD2999593.1"/>
    </source>
</evidence>
<keyword evidence="2" id="KW-1185">Reference proteome</keyword>